<accession>A0A8E2I3L7</accession>
<reference evidence="1 2" key="1">
    <citation type="submission" date="2017-01" db="EMBL/GenBank/DDBJ databases">
        <title>Draft genome sequence of Bacillus oleronius.</title>
        <authorList>
            <person name="Allam M."/>
        </authorList>
    </citation>
    <scope>NUCLEOTIDE SEQUENCE [LARGE SCALE GENOMIC DNA]</scope>
    <source>
        <strain evidence="1 2">DSM 9356</strain>
    </source>
</reference>
<dbReference type="InterPro" id="IPR019686">
    <property type="entry name" value="DUF2536"/>
</dbReference>
<dbReference type="RefSeq" id="WP_058002098.1">
    <property type="nucleotide sequence ID" value="NZ_BOQX01000002.1"/>
</dbReference>
<name>A0A8E2I3L7_9BACI</name>
<protein>
    <submittedName>
        <fullName evidence="1">Uncharacterized protein</fullName>
    </submittedName>
</protein>
<gene>
    <name evidence="1" type="ORF">BWZ43_22795</name>
</gene>
<dbReference type="GeneID" id="79867253"/>
<dbReference type="Pfam" id="PF10750">
    <property type="entry name" value="DUF2536"/>
    <property type="match status" value="1"/>
</dbReference>
<dbReference type="EMBL" id="MTLA01000375">
    <property type="protein sequence ID" value="OOP66086.1"/>
    <property type="molecule type" value="Genomic_DNA"/>
</dbReference>
<keyword evidence="2" id="KW-1185">Reference proteome</keyword>
<proteinExistence type="predicted"/>
<sequence length="68" mass="8071">MSLQFELIEDKIEFFEAVDLKNLEKKINEKIEQNKAIMLHVHSVSHQMQLTENGQPFYSAVVHFKLKR</sequence>
<comment type="caution">
    <text evidence="1">The sequence shown here is derived from an EMBL/GenBank/DDBJ whole genome shotgun (WGS) entry which is preliminary data.</text>
</comment>
<dbReference type="AlphaFoldDB" id="A0A8E2I3L7"/>
<evidence type="ECO:0000313" key="2">
    <source>
        <dbReference type="Proteomes" id="UP000189761"/>
    </source>
</evidence>
<evidence type="ECO:0000313" key="1">
    <source>
        <dbReference type="EMBL" id="OOP66086.1"/>
    </source>
</evidence>
<dbReference type="Proteomes" id="UP000189761">
    <property type="component" value="Unassembled WGS sequence"/>
</dbReference>
<organism evidence="1 2">
    <name type="scientific">Heyndrickxia oleronia</name>
    <dbReference type="NCBI Taxonomy" id="38875"/>
    <lineage>
        <taxon>Bacteria</taxon>
        <taxon>Bacillati</taxon>
        <taxon>Bacillota</taxon>
        <taxon>Bacilli</taxon>
        <taxon>Bacillales</taxon>
        <taxon>Bacillaceae</taxon>
        <taxon>Heyndrickxia</taxon>
    </lineage>
</organism>